<evidence type="ECO:0000256" key="19">
    <source>
        <dbReference type="SAM" id="Phobius"/>
    </source>
</evidence>
<evidence type="ECO:0000256" key="2">
    <source>
        <dbReference type="ARBA" id="ARBA00004651"/>
    </source>
</evidence>
<evidence type="ECO:0000256" key="13">
    <source>
        <dbReference type="ARBA" id="ARBA00022989"/>
    </source>
</evidence>
<feature type="transmembrane region" description="Helical" evidence="19">
    <location>
        <begin position="52"/>
        <end position="70"/>
    </location>
</feature>
<dbReference type="RefSeq" id="WP_095525241.1">
    <property type="nucleotide sequence ID" value="NZ_MDUX01000045.1"/>
</dbReference>
<dbReference type="OrthoDB" id="9799199at2"/>
<keyword evidence="10 18" id="KW-0808">Transferase</keyword>
<dbReference type="EMBL" id="NMRN01000041">
    <property type="protein sequence ID" value="PAS92324.1"/>
    <property type="molecule type" value="Genomic_DNA"/>
</dbReference>
<gene>
    <name evidence="20" type="ORF">BGI27_12685</name>
    <name evidence="21" type="ORF">CGU29_12070</name>
</gene>
<dbReference type="UniPathway" id="UPA00557">
    <property type="reaction ID" value="UER00614"/>
</dbReference>
<dbReference type="EMBL" id="MDUX01000045">
    <property type="protein sequence ID" value="KAF7598545.1"/>
    <property type="molecule type" value="Genomic_DNA"/>
</dbReference>
<dbReference type="GO" id="GO:0005886">
    <property type="term" value="C:plasma membrane"/>
    <property type="evidence" value="ECO:0007669"/>
    <property type="project" value="UniProtKB-SubCell"/>
</dbReference>
<dbReference type="PANTHER" id="PTHR46382">
    <property type="entry name" value="PHOSPHATIDATE CYTIDYLYLTRANSFERASE"/>
    <property type="match status" value="1"/>
</dbReference>
<dbReference type="GO" id="GO:0016024">
    <property type="term" value="P:CDP-diacylglycerol biosynthetic process"/>
    <property type="evidence" value="ECO:0007669"/>
    <property type="project" value="UniProtKB-UniPathway"/>
</dbReference>
<evidence type="ECO:0000256" key="17">
    <source>
        <dbReference type="ARBA" id="ARBA00023264"/>
    </source>
</evidence>
<evidence type="ECO:0000256" key="11">
    <source>
        <dbReference type="ARBA" id="ARBA00022692"/>
    </source>
</evidence>
<keyword evidence="11 18" id="KW-0812">Transmembrane</keyword>
<dbReference type="EC" id="2.7.7.41" evidence="6 18"/>
<dbReference type="PROSITE" id="PS01315">
    <property type="entry name" value="CDS"/>
    <property type="match status" value="1"/>
</dbReference>
<keyword evidence="16" id="KW-0594">Phospholipid biosynthesis</keyword>
<dbReference type="Proteomes" id="UP000623509">
    <property type="component" value="Unassembled WGS sequence"/>
</dbReference>
<evidence type="ECO:0000313" key="20">
    <source>
        <dbReference type="EMBL" id="KAF7598545.1"/>
    </source>
</evidence>
<dbReference type="AlphaFoldDB" id="A0A272EQE9"/>
<comment type="pathway">
    <text evidence="4">Lipid metabolism.</text>
</comment>
<keyword evidence="14" id="KW-0443">Lipid metabolism</keyword>
<organism evidence="21 22">
    <name type="scientific">Candidatus Dactylopiibacterium carminicum</name>
    <dbReference type="NCBI Taxonomy" id="857335"/>
    <lineage>
        <taxon>Bacteria</taxon>
        <taxon>Pseudomonadati</taxon>
        <taxon>Pseudomonadota</taxon>
        <taxon>Betaproteobacteria</taxon>
        <taxon>Rhodocyclales</taxon>
        <taxon>Rhodocyclaceae</taxon>
        <taxon>Candidatus Dactylopiibacterium</taxon>
    </lineage>
</organism>
<keyword evidence="9" id="KW-0444">Lipid biosynthesis</keyword>
<evidence type="ECO:0000256" key="15">
    <source>
        <dbReference type="ARBA" id="ARBA00023136"/>
    </source>
</evidence>
<name>A0A272EQE9_9RHOO</name>
<evidence type="ECO:0000256" key="8">
    <source>
        <dbReference type="ARBA" id="ARBA00022475"/>
    </source>
</evidence>
<evidence type="ECO:0000256" key="4">
    <source>
        <dbReference type="ARBA" id="ARBA00005189"/>
    </source>
</evidence>
<dbReference type="GO" id="GO:0004605">
    <property type="term" value="F:phosphatidate cytidylyltransferase activity"/>
    <property type="evidence" value="ECO:0007669"/>
    <property type="project" value="UniProtKB-EC"/>
</dbReference>
<reference evidence="21 22" key="2">
    <citation type="submission" date="2017-07" db="EMBL/GenBank/DDBJ databases">
        <title>Candidatus Dactylopiibacterium carminicum, a nitrogen-fixing symbiont of the cochineal insect Dactylopius coccus and Dactylopius opuntiae (Hemiptera: Coccoidea: Dactylopiidae).</title>
        <authorList>
            <person name="Vera A."/>
        </authorList>
    </citation>
    <scope>NUCLEOTIDE SEQUENCE [LARGE SCALE GENOMIC DNA]</scope>
    <source>
        <strain evidence="21 22">NFDCM</strain>
    </source>
</reference>
<comment type="catalytic activity">
    <reaction evidence="1 18">
        <text>a 1,2-diacyl-sn-glycero-3-phosphate + CTP + H(+) = a CDP-1,2-diacyl-sn-glycerol + diphosphate</text>
        <dbReference type="Rhea" id="RHEA:16229"/>
        <dbReference type="ChEBI" id="CHEBI:15378"/>
        <dbReference type="ChEBI" id="CHEBI:33019"/>
        <dbReference type="ChEBI" id="CHEBI:37563"/>
        <dbReference type="ChEBI" id="CHEBI:58332"/>
        <dbReference type="ChEBI" id="CHEBI:58608"/>
        <dbReference type="EC" id="2.7.7.41"/>
    </reaction>
</comment>
<keyword evidence="13 19" id="KW-1133">Transmembrane helix</keyword>
<evidence type="ECO:0000256" key="5">
    <source>
        <dbReference type="ARBA" id="ARBA00010185"/>
    </source>
</evidence>
<keyword evidence="8" id="KW-1003">Cell membrane</keyword>
<keyword evidence="15 19" id="KW-0472">Membrane</keyword>
<evidence type="ECO:0000256" key="3">
    <source>
        <dbReference type="ARBA" id="ARBA00005119"/>
    </source>
</evidence>
<comment type="caution">
    <text evidence="21">The sequence shown here is derived from an EMBL/GenBank/DDBJ whole genome shotgun (WGS) entry which is preliminary data.</text>
</comment>
<keyword evidence="17" id="KW-1208">Phospholipid metabolism</keyword>
<evidence type="ECO:0000313" key="23">
    <source>
        <dbReference type="Proteomes" id="UP000623509"/>
    </source>
</evidence>
<feature type="transmembrane region" description="Helical" evidence="19">
    <location>
        <begin position="135"/>
        <end position="156"/>
    </location>
</feature>
<evidence type="ECO:0000256" key="6">
    <source>
        <dbReference type="ARBA" id="ARBA00012487"/>
    </source>
</evidence>
<comment type="similarity">
    <text evidence="5 18">Belongs to the CDS family.</text>
</comment>
<evidence type="ECO:0000313" key="22">
    <source>
        <dbReference type="Proteomes" id="UP000216107"/>
    </source>
</evidence>
<evidence type="ECO:0000256" key="16">
    <source>
        <dbReference type="ARBA" id="ARBA00023209"/>
    </source>
</evidence>
<evidence type="ECO:0000256" key="7">
    <source>
        <dbReference type="ARBA" id="ARBA00019373"/>
    </source>
</evidence>
<evidence type="ECO:0000256" key="12">
    <source>
        <dbReference type="ARBA" id="ARBA00022695"/>
    </source>
</evidence>
<keyword evidence="23" id="KW-1185">Reference proteome</keyword>
<protein>
    <recommendedName>
        <fullName evidence="7 18">Phosphatidate cytidylyltransferase</fullName>
        <ecNumber evidence="6 18">2.7.7.41</ecNumber>
    </recommendedName>
</protein>
<evidence type="ECO:0000256" key="10">
    <source>
        <dbReference type="ARBA" id="ARBA00022679"/>
    </source>
</evidence>
<comment type="pathway">
    <text evidence="3 18">Phospholipid metabolism; CDP-diacylglycerol biosynthesis; CDP-diacylglycerol from sn-glycerol 3-phosphate: step 3/3.</text>
</comment>
<feature type="transmembrane region" description="Helical" evidence="19">
    <location>
        <begin position="110"/>
        <end position="128"/>
    </location>
</feature>
<evidence type="ECO:0000313" key="21">
    <source>
        <dbReference type="EMBL" id="PAS92324.1"/>
    </source>
</evidence>
<accession>A0A272EQE9</accession>
<evidence type="ECO:0000256" key="1">
    <source>
        <dbReference type="ARBA" id="ARBA00001698"/>
    </source>
</evidence>
<dbReference type="InterPro" id="IPR000374">
    <property type="entry name" value="PC_trans"/>
</dbReference>
<feature type="transmembrane region" description="Helical" evidence="19">
    <location>
        <begin position="176"/>
        <end position="195"/>
    </location>
</feature>
<comment type="subcellular location">
    <subcellularLocation>
        <location evidence="2">Cell membrane</location>
        <topology evidence="2">Multi-pass membrane protein</topology>
    </subcellularLocation>
</comment>
<feature type="transmembrane region" description="Helical" evidence="19">
    <location>
        <begin position="82"/>
        <end position="104"/>
    </location>
</feature>
<dbReference type="Pfam" id="PF01148">
    <property type="entry name" value="CTP_transf_1"/>
    <property type="match status" value="1"/>
</dbReference>
<evidence type="ECO:0000256" key="18">
    <source>
        <dbReference type="RuleBase" id="RU003938"/>
    </source>
</evidence>
<proteinExistence type="inferred from homology"/>
<dbReference type="Proteomes" id="UP000216107">
    <property type="component" value="Unassembled WGS sequence"/>
</dbReference>
<evidence type="ECO:0000256" key="14">
    <source>
        <dbReference type="ARBA" id="ARBA00023098"/>
    </source>
</evidence>
<sequence length="272" mass="29721">MLKQRVITALVLGAVLLLAVFLLPDSLWSVLVAAICVLAVREWGSLVKVSRIGVWLLMLICALPLLYVGFLPPSDDTRMLIAVGYALSVSFWAFSASSLLYFGIEPVGIYWRYTVSLFMFVPAGWAMIELRRTDPWLLIAAILIVVIADVAAFFTGRRFGKRKLAPKVSPGKTWEGVVGACIGVALFCATLWSFVPSIRETLPLWLLLVLSQVFVALCVLGDLFESMVKREAGVKDSGTLLPGHGGVLDRIDAMIAFLPLAGAIEYGLHFFA</sequence>
<feature type="transmembrane region" description="Helical" evidence="19">
    <location>
        <begin position="202"/>
        <end position="224"/>
    </location>
</feature>
<reference evidence="20 23" key="1">
    <citation type="submission" date="2016-08" db="EMBL/GenBank/DDBJ databases">
        <title>Candidatus Dactylopiibacterium carminicum genome sequence.</title>
        <authorList>
            <person name="Ramirez-Puebla S.T."/>
            <person name="Ormeno-Orrillo E."/>
            <person name="Vera-Ponce De Leon A."/>
            <person name="Luis L."/>
            <person name="Sanchez-Flores A."/>
            <person name="Monica R."/>
            <person name="Martinez-Romero E."/>
        </authorList>
    </citation>
    <scope>NUCLEOTIDE SEQUENCE [LARGE SCALE GENOMIC DNA]</scope>
    <source>
        <strain evidence="20">END1</strain>
    </source>
</reference>
<keyword evidence="12 18" id="KW-0548">Nucleotidyltransferase</keyword>
<evidence type="ECO:0000256" key="9">
    <source>
        <dbReference type="ARBA" id="ARBA00022516"/>
    </source>
</evidence>
<dbReference type="PANTHER" id="PTHR46382:SF1">
    <property type="entry name" value="PHOSPHATIDATE CYTIDYLYLTRANSFERASE"/>
    <property type="match status" value="1"/>
</dbReference>